<organism evidence="1">
    <name type="scientific">Caldilineaceae bacterium SB0664_bin_27</name>
    <dbReference type="NCBI Taxonomy" id="2605260"/>
    <lineage>
        <taxon>Bacteria</taxon>
        <taxon>Bacillati</taxon>
        <taxon>Chloroflexota</taxon>
        <taxon>Caldilineae</taxon>
        <taxon>Caldilineales</taxon>
        <taxon>Caldilineaceae</taxon>
    </lineage>
</organism>
<dbReference type="EMBL" id="VXRG01000080">
    <property type="protein sequence ID" value="MXY93683.1"/>
    <property type="molecule type" value="Genomic_DNA"/>
</dbReference>
<accession>A0A6B0YSG3</accession>
<comment type="caution">
    <text evidence="1">The sequence shown here is derived from an EMBL/GenBank/DDBJ whole genome shotgun (WGS) entry which is preliminary data.</text>
</comment>
<evidence type="ECO:0000313" key="1">
    <source>
        <dbReference type="EMBL" id="MXY93683.1"/>
    </source>
</evidence>
<dbReference type="AlphaFoldDB" id="A0A6B0YSG3"/>
<dbReference type="PROSITE" id="PS51257">
    <property type="entry name" value="PROKAR_LIPOPROTEIN"/>
    <property type="match status" value="1"/>
</dbReference>
<sequence length="826" mass="85277">MPALLRKFLIVLVFILALGACNGGGDGGSTWLNLPSVPIRVDGNGYGTALGFPTGPILQQPMLDQFAAAGVDVLEVRIGYHGVFLHADGEPLPYLKWTDESADLVSRILANVPGAAQGADALSFLRRVGLGAIIILPTAGQDIPRWQGEELVSTETAAETTIGPLQFASLAFDADGQASFEGIPLAEIEQALGASLGVALPPMALQILSAVGAEQFSLATQPNGIDLALDSTALPGLAYDSERLNNLMPIVSAFVDPSMGGMIGEVIPKLQGADLDIIVSFTGEPAAETQLPTIPVSVGDDGSLGAWGIPLGTGPLLPADILDILSATNAQRLDLSIQADGLYLALNQEPLPSILWTDTSLDTIGDIAVDLLGVAPGMVDAGLTVLRSLLAKTNVGLSLDLPGADPAAFSADFDVAATNFAAAPEGMEPALQIGAAIDRDGFVQSALGLSLADLAGLLPPVSLPPLVMNIVGGVGSDSIQLTTSAAGIDLAGDGGSLLTLQYDEAALNRLLVVVSSLSDTIPFIGTINEYLPHLPPVLSSGLDVQLALAGQEAPATKLDSLPVEVKADGSLALMGIPLGDQSILQPRFITDMQALGIQRLDLNIIDASLYLASNGGHLPVISWTEQSMATVQRVVGELLPVPPGVLDVGIEFLQKTDIGVALSIPAANGAAAVDVPAAFDVTAVRMEPPDIDAEYRPVLAVGLRLDGSEITSVGGVPASKFQENGVNLPSLPANIASILYDGLQVSELELSSSANQLNVVADDEVLLTVHYDSPSILRTLDLAAPFLPENVANILADPNISTLFAEELLPLIVGAQLDVTAELNQE</sequence>
<proteinExistence type="predicted"/>
<gene>
    <name evidence="1" type="ORF">F4Y42_09565</name>
</gene>
<name>A0A6B0YSG3_9CHLR</name>
<protein>
    <submittedName>
        <fullName evidence="1">Uncharacterized protein</fullName>
    </submittedName>
</protein>
<reference evidence="1" key="1">
    <citation type="submission" date="2019-09" db="EMBL/GenBank/DDBJ databases">
        <title>Characterisation of the sponge microbiome using genome-centric metagenomics.</title>
        <authorList>
            <person name="Engelberts J.P."/>
            <person name="Robbins S.J."/>
            <person name="De Goeij J.M."/>
            <person name="Aranda M."/>
            <person name="Bell S.C."/>
            <person name="Webster N.S."/>
        </authorList>
    </citation>
    <scope>NUCLEOTIDE SEQUENCE</scope>
    <source>
        <strain evidence="1">SB0664_bin_27</strain>
    </source>
</reference>